<dbReference type="Proteomes" id="UP000181962">
    <property type="component" value="Chromosome"/>
</dbReference>
<evidence type="ECO:0008006" key="3">
    <source>
        <dbReference type="Google" id="ProtNLM"/>
    </source>
</evidence>
<proteinExistence type="predicted"/>
<organism evidence="1 2">
    <name type="scientific">Bradyrhizobium japonicum</name>
    <dbReference type="NCBI Taxonomy" id="375"/>
    <lineage>
        <taxon>Bacteria</taxon>
        <taxon>Pseudomonadati</taxon>
        <taxon>Pseudomonadota</taxon>
        <taxon>Alphaproteobacteria</taxon>
        <taxon>Hyphomicrobiales</taxon>
        <taxon>Nitrobacteraceae</taxon>
        <taxon>Bradyrhizobium</taxon>
    </lineage>
</organism>
<evidence type="ECO:0000313" key="1">
    <source>
        <dbReference type="EMBL" id="APG12194.1"/>
    </source>
</evidence>
<protein>
    <recommendedName>
        <fullName evidence="3">Transcriptional regulator</fullName>
    </recommendedName>
</protein>
<dbReference type="EMBL" id="CP017637">
    <property type="protein sequence ID" value="APG12194.1"/>
    <property type="molecule type" value="Genomic_DNA"/>
</dbReference>
<gene>
    <name evidence="1" type="ORF">BKD09_28050</name>
</gene>
<evidence type="ECO:0000313" key="2">
    <source>
        <dbReference type="Proteomes" id="UP000181962"/>
    </source>
</evidence>
<sequence>MIKADVLKYLIEMGPGRTQLELAQAVHGSTGLTQNVNQDLALIDGTVSRRGEGRKGDPFRYYPK</sequence>
<accession>A0A1L3FFV5</accession>
<name>A0A1L3FFV5_BRAJP</name>
<dbReference type="OrthoDB" id="8481373at2"/>
<dbReference type="RefSeq" id="WP_071914211.1">
    <property type="nucleotide sequence ID" value="NZ_CP017637.1"/>
</dbReference>
<reference evidence="1 2" key="1">
    <citation type="submission" date="2016-11" db="EMBL/GenBank/DDBJ databases">
        <title>Complete Genome Sequence of Bradyrhizobium sp. strain J5, an isolated from soybean nodule in Hokkaido.</title>
        <authorList>
            <person name="Kanehara K."/>
        </authorList>
    </citation>
    <scope>NUCLEOTIDE SEQUENCE [LARGE SCALE GENOMIC DNA]</scope>
    <source>
        <strain evidence="1 2">J5</strain>
    </source>
</reference>
<dbReference type="AlphaFoldDB" id="A0A1L3FFV5"/>